<dbReference type="FunFam" id="3.10.28.10:FF:000010">
    <property type="entry name" value="LAGLIDADG homing endonuclease I-LtrII"/>
    <property type="match status" value="1"/>
</dbReference>
<dbReference type="InterPro" id="IPR027434">
    <property type="entry name" value="Homing_endonucl"/>
</dbReference>
<reference evidence="2" key="1">
    <citation type="journal article" date="2016" name="PLoS ONE">
        <title>Intron Derived Size Polymorphism in the Mitochondrial Genomes of Closely Related Chrysoporthe Species.</title>
        <authorList>
            <person name="Kanzi A.M."/>
            <person name="Wingfield B.D."/>
            <person name="Steenkamp E.T."/>
            <person name="Naidoo S."/>
            <person name="van der Merwe N.A."/>
        </authorList>
    </citation>
    <scope>NUCLEOTIDE SEQUENCE</scope>
</reference>
<proteinExistence type="predicted"/>
<keyword evidence="2" id="KW-0540">Nuclease</keyword>
<dbReference type="AlphaFoldDB" id="A0A191MWQ6"/>
<dbReference type="RefSeq" id="YP_009262031.1">
    <property type="nucleotide sequence ID" value="NC_030522.1"/>
</dbReference>
<dbReference type="PANTHER" id="PTHR36181:SF4">
    <property type="entry name" value="LAGLIDADG ENDONUCLEASE"/>
    <property type="match status" value="1"/>
</dbReference>
<dbReference type="EMBL" id="KT380883">
    <property type="protein sequence ID" value="AMX22106.1"/>
    <property type="molecule type" value="Genomic_DNA"/>
</dbReference>
<dbReference type="GO" id="GO:0005739">
    <property type="term" value="C:mitochondrion"/>
    <property type="evidence" value="ECO:0007669"/>
    <property type="project" value="UniProtKB-ARBA"/>
</dbReference>
<keyword evidence="2" id="KW-0496">Mitochondrion</keyword>
<dbReference type="InterPro" id="IPR051289">
    <property type="entry name" value="LAGLIDADG_Endonuclease"/>
</dbReference>
<dbReference type="PANTHER" id="PTHR36181">
    <property type="entry name" value="INTRON-ENCODED ENDONUCLEASE AI3-RELATED"/>
    <property type="match status" value="1"/>
</dbReference>
<dbReference type="InterPro" id="IPR004860">
    <property type="entry name" value="LAGLIDADG_dom"/>
</dbReference>
<gene>
    <name evidence="2" type="primary">orf452</name>
</gene>
<dbReference type="GO" id="GO:0004519">
    <property type="term" value="F:endonuclease activity"/>
    <property type="evidence" value="ECO:0007669"/>
    <property type="project" value="UniProtKB-KW"/>
</dbReference>
<geneLocation type="mitochondrion" evidence="2"/>
<name>A0A191MWQ6_9PEZI</name>
<accession>A0A191MWQ6</accession>
<evidence type="ECO:0000259" key="1">
    <source>
        <dbReference type="Pfam" id="PF00961"/>
    </source>
</evidence>
<feature type="domain" description="Homing endonuclease LAGLIDADG" evidence="1">
    <location>
        <begin position="323"/>
        <end position="421"/>
    </location>
</feature>
<dbReference type="Gene3D" id="3.10.28.10">
    <property type="entry name" value="Homing endonucleases"/>
    <property type="match status" value="2"/>
</dbReference>
<keyword evidence="2" id="KW-0378">Hydrolase</keyword>
<dbReference type="SUPFAM" id="SSF55608">
    <property type="entry name" value="Homing endonucleases"/>
    <property type="match status" value="2"/>
</dbReference>
<feature type="domain" description="Homing endonuclease LAGLIDADG" evidence="1">
    <location>
        <begin position="160"/>
        <end position="261"/>
    </location>
</feature>
<organism evidence="2">
    <name type="scientific">Chrysoporthe austroafricana</name>
    <dbReference type="NCBI Taxonomy" id="354353"/>
    <lineage>
        <taxon>Eukaryota</taxon>
        <taxon>Fungi</taxon>
        <taxon>Dikarya</taxon>
        <taxon>Ascomycota</taxon>
        <taxon>Pezizomycotina</taxon>
        <taxon>Sordariomycetes</taxon>
        <taxon>Sordariomycetidae</taxon>
        <taxon>Diaporthales</taxon>
        <taxon>Cryphonectriaceae</taxon>
        <taxon>Cryphonectria-Endothia species complex</taxon>
        <taxon>Chrysoporthe</taxon>
    </lineage>
</organism>
<dbReference type="Pfam" id="PF00961">
    <property type="entry name" value="LAGLIDADG_1"/>
    <property type="match status" value="2"/>
</dbReference>
<sequence length="452" mass="51442">MYNMGTFSFNNNLYREILSPLEQFEIRDLLSIDAPAVLSGKLNTMWVKLPNSGDALELLLPSYSRKAISGWTNHSCMVIRQEASEKNVGYRGSKSVVYNNTTVKEQRVDGSCRIHGVRLRCTLKGFERNYQIKIPSYQLFTNRQYSTNKISKRPISPFFITGFTDGEGSFMVSMLKYPALRQGWKVQAWYVLTSHKKDLALIKNIQSSLGGVGNIHPKNNKDLIQLRVVSLDQITNVIIPHFENYPLLTQKRADFELFKRVVNIMNIKGHLTHEGLQDIFNIKACMNKGLSGMSPILKEAFLNVENISRPVIELSEIKDPNWLAGFASAEGCFHIKQRKGKKLENKIVELIFSISQHSRDKNLIESLVDYLGCGRFSLSKEAAYYTCSRFTDISEKILPFFNNFPILGLKSEDLKDICKVCEIVKSKGHLTDEGFNQIGEIKRGMNFGREAK</sequence>
<evidence type="ECO:0000313" key="2">
    <source>
        <dbReference type="EMBL" id="AMX22106.1"/>
    </source>
</evidence>
<keyword evidence="2" id="KW-0255">Endonuclease</keyword>
<dbReference type="GeneID" id="31078068"/>
<protein>
    <submittedName>
        <fullName evidence="2">LAGLIDADG endonuclease</fullName>
    </submittedName>
</protein>